<dbReference type="Proteomes" id="UP000292160">
    <property type="component" value="Segment"/>
</dbReference>
<reference evidence="1 2" key="1">
    <citation type="submission" date="2019-02" db="EMBL/GenBank/DDBJ databases">
        <title>Genomic, morphological and functional characterisation of novel bacteriophage Fnu1 capable of disrupt Fusobacterium nucleatum biofilm.</title>
        <authorList>
            <person name="Kabwe M."/>
            <person name="Brown T.L."/>
            <person name="Dashper S."/>
            <person name="Speirs L."/>
            <person name="Ku H."/>
            <person name="Petrovski S."/>
            <person name="Chan H.T."/>
            <person name="Lock P."/>
            <person name="Tucci J."/>
        </authorList>
    </citation>
    <scope>NUCLEOTIDE SEQUENCE [LARGE SCALE GENOMIC DNA]</scope>
</reference>
<evidence type="ECO:0000313" key="2">
    <source>
        <dbReference type="Proteomes" id="UP000292160"/>
    </source>
</evidence>
<sequence>MIPIVILKAKKIYVYEDIKRKVGTDTTIQIPRGFVSDGASIPRFLWAIFPPFHRWTDSAIIHDFLYKTQFIDRKICDKIFLDCMIEDGVNKIVAYLFYFNVRVFGKFAWKKHTKSK</sequence>
<dbReference type="InterPro" id="IPR010767">
    <property type="entry name" value="Phage_CGC-2007_Cje0229"/>
</dbReference>
<dbReference type="GeneID" id="65071988"/>
<name>A0A481W7K4_9CAUD</name>
<dbReference type="RefSeq" id="YP_010082980.1">
    <property type="nucleotide sequence ID" value="NC_055035.1"/>
</dbReference>
<evidence type="ECO:0000313" key="1">
    <source>
        <dbReference type="EMBL" id="QBJ04175.1"/>
    </source>
</evidence>
<accession>A0A481W7K4</accession>
<keyword evidence="2" id="KW-1185">Reference proteome</keyword>
<organism evidence="1 2">
    <name type="scientific">Fusobacterium phage Fnu1</name>
    <dbReference type="NCBI Taxonomy" id="2530024"/>
    <lineage>
        <taxon>Viruses</taxon>
        <taxon>Duplodnaviria</taxon>
        <taxon>Heunggongvirae</taxon>
        <taxon>Uroviricota</taxon>
        <taxon>Caudoviricetes</taxon>
        <taxon>Latrobevirus</taxon>
        <taxon>Latrobevirus FNU1</taxon>
    </lineage>
</organism>
<dbReference type="KEGG" id="vg:65071988"/>
<protein>
    <submittedName>
        <fullName evidence="1">DUF1353 domain-containing protein</fullName>
    </submittedName>
</protein>
<dbReference type="Pfam" id="PF07087">
    <property type="entry name" value="DUF1353"/>
    <property type="match status" value="1"/>
</dbReference>
<proteinExistence type="predicted"/>
<dbReference type="EMBL" id="MK554696">
    <property type="protein sequence ID" value="QBJ04175.1"/>
    <property type="molecule type" value="Genomic_DNA"/>
</dbReference>